<dbReference type="Pfam" id="PF00925">
    <property type="entry name" value="GTP_cyclohydro2"/>
    <property type="match status" value="1"/>
</dbReference>
<evidence type="ECO:0000256" key="9">
    <source>
        <dbReference type="ARBA" id="ARBA00022741"/>
    </source>
</evidence>
<evidence type="ECO:0000256" key="1">
    <source>
        <dbReference type="ARBA" id="ARBA00000141"/>
    </source>
</evidence>
<feature type="binding site" evidence="19">
    <location>
        <position position="27"/>
    </location>
    <ligand>
        <name>Mg(2+)</name>
        <dbReference type="ChEBI" id="CHEBI:18420"/>
        <label>2</label>
    </ligand>
</feature>
<keyword evidence="11 19" id="KW-0862">Zinc</keyword>
<dbReference type="RefSeq" id="WP_090396146.1">
    <property type="nucleotide sequence ID" value="NZ_FNEN01000002.1"/>
</dbReference>
<feature type="domain" description="GTP cyclohydrolase II" evidence="20">
    <location>
        <begin position="207"/>
        <end position="371"/>
    </location>
</feature>
<feature type="active site" description="Nucleophile; for GTP cyclohydrolase activity" evidence="19">
    <location>
        <position position="330"/>
    </location>
</feature>
<feature type="site" description="Essential for DHBP synthase activity" evidence="19">
    <location>
        <position position="163"/>
    </location>
</feature>
<dbReference type="CDD" id="cd00641">
    <property type="entry name" value="GTP_cyclohydro2"/>
    <property type="match status" value="1"/>
</dbReference>
<sequence>MFNSIEKGIKALREGKIIIVCDDENRENEGDMVALASEVSAETVNFMATHARGLICAPITKARADRLALSQMVTDNTDAHDTAFTVSIDHHDTTTGISADERAKTVQALASQTATAADFKRPGHIFPLVAKEGGVLRRKGHTEATVDLARLAGSESEAGLICEVMNADGTMARVPDLKVVADQYDLPMITIADLIQYRRKHDTLVHREVETALPTKFGSFRAIGYTDEDEGQENIALVKGDVTSADPVLVRIHSECLTGDVFGSERCDCGPQLHAALEKIEEEGRGVLLYMRQEGRGIGLMNKLRAYKLQEEGYDTVNANEQLGYAADLRDYGIGAQILRDLGVENVQLLTNNPWKISGLEDYGINVDKRIGLQLPPVAHNESYLKTKFHKLGHMLEF</sequence>
<keyword evidence="9 19" id="KW-0547">Nucleotide-binding</keyword>
<feature type="binding site" evidence="19">
    <location>
        <position position="269"/>
    </location>
    <ligand>
        <name>Zn(2+)</name>
        <dbReference type="ChEBI" id="CHEBI:29105"/>
        <note>catalytic</note>
    </ligand>
</feature>
<evidence type="ECO:0000256" key="11">
    <source>
        <dbReference type="ARBA" id="ARBA00022833"/>
    </source>
</evidence>
<dbReference type="Pfam" id="PF00926">
    <property type="entry name" value="DHBP_synthase"/>
    <property type="match status" value="1"/>
</dbReference>
<dbReference type="PIRSF" id="PIRSF001259">
    <property type="entry name" value="RibA"/>
    <property type="match status" value="1"/>
</dbReference>
<dbReference type="InterPro" id="IPR016299">
    <property type="entry name" value="Riboflavin_synth_RibBA"/>
</dbReference>
<dbReference type="InterPro" id="IPR017945">
    <property type="entry name" value="DHBP_synth_RibB-like_a/b_dom"/>
</dbReference>
<keyword evidence="22" id="KW-1185">Reference proteome</keyword>
<feature type="active site" description="Proton acceptor; for GTP cyclohydrolase activity" evidence="19">
    <location>
        <position position="328"/>
    </location>
</feature>
<feature type="binding site" evidence="19">
    <location>
        <begin position="138"/>
        <end position="142"/>
    </location>
    <ligand>
        <name>D-ribulose 5-phosphate</name>
        <dbReference type="ChEBI" id="CHEBI:58121"/>
    </ligand>
</feature>
<evidence type="ECO:0000256" key="3">
    <source>
        <dbReference type="ARBA" id="ARBA00002284"/>
    </source>
</evidence>
<keyword evidence="13 19" id="KW-0342">GTP-binding</keyword>
<feature type="region of interest" description="DHBP synthase" evidence="19">
    <location>
        <begin position="1"/>
        <end position="200"/>
    </location>
</feature>
<evidence type="ECO:0000256" key="7">
    <source>
        <dbReference type="ARBA" id="ARBA00022619"/>
    </source>
</evidence>
<evidence type="ECO:0000256" key="13">
    <source>
        <dbReference type="ARBA" id="ARBA00023134"/>
    </source>
</evidence>
<dbReference type="InterPro" id="IPR000926">
    <property type="entry name" value="RibA"/>
</dbReference>
<evidence type="ECO:0000256" key="10">
    <source>
        <dbReference type="ARBA" id="ARBA00022801"/>
    </source>
</evidence>
<feature type="binding site" evidence="19">
    <location>
        <position position="316"/>
    </location>
    <ligand>
        <name>GTP</name>
        <dbReference type="ChEBI" id="CHEBI:37565"/>
    </ligand>
</feature>
<dbReference type="FunFam" id="3.40.50.10990:FF:000001">
    <property type="entry name" value="Riboflavin biosynthesis protein RibBA"/>
    <property type="match status" value="1"/>
</dbReference>
<evidence type="ECO:0000259" key="20">
    <source>
        <dbReference type="Pfam" id="PF00925"/>
    </source>
</evidence>
<feature type="region of interest" description="GTP cyclohydrolase II" evidence="19">
    <location>
        <begin position="201"/>
        <end position="398"/>
    </location>
</feature>
<comment type="similarity">
    <text evidence="6 19">In the N-terminal section; belongs to the DHBP synthase family.</text>
</comment>
<dbReference type="PANTHER" id="PTHR21327:SF18">
    <property type="entry name" value="3,4-DIHYDROXY-2-BUTANONE 4-PHOSPHATE SYNTHASE"/>
    <property type="match status" value="1"/>
</dbReference>
<feature type="binding site" evidence="19">
    <location>
        <position position="31"/>
    </location>
    <ligand>
        <name>D-ribulose 5-phosphate</name>
        <dbReference type="ChEBI" id="CHEBI:58121"/>
    </ligand>
</feature>
<evidence type="ECO:0000313" key="22">
    <source>
        <dbReference type="Proteomes" id="UP000198853"/>
    </source>
</evidence>
<dbReference type="InterPro" id="IPR036144">
    <property type="entry name" value="RibA-like_sf"/>
</dbReference>
<dbReference type="EC" id="3.5.4.25" evidence="19"/>
<dbReference type="GO" id="GO:0009231">
    <property type="term" value="P:riboflavin biosynthetic process"/>
    <property type="evidence" value="ECO:0007669"/>
    <property type="project" value="UniProtKB-UniRule"/>
</dbReference>
<feature type="binding site" evidence="19">
    <location>
        <position position="141"/>
    </location>
    <ligand>
        <name>Mg(2+)</name>
        <dbReference type="ChEBI" id="CHEBI:18420"/>
        <label>2</label>
    </ligand>
</feature>
<dbReference type="GO" id="GO:0030145">
    <property type="term" value="F:manganese ion binding"/>
    <property type="evidence" value="ECO:0007669"/>
    <property type="project" value="UniProtKB-UniRule"/>
</dbReference>
<feature type="binding site" evidence="19">
    <location>
        <position position="351"/>
    </location>
    <ligand>
        <name>GTP</name>
        <dbReference type="ChEBI" id="CHEBI:37565"/>
    </ligand>
</feature>
<evidence type="ECO:0000256" key="19">
    <source>
        <dbReference type="HAMAP-Rule" id="MF_01283"/>
    </source>
</evidence>
<evidence type="ECO:0000256" key="14">
    <source>
        <dbReference type="ARBA" id="ARBA00023211"/>
    </source>
</evidence>
<dbReference type="InterPro" id="IPR032677">
    <property type="entry name" value="GTP_cyclohydro_II"/>
</dbReference>
<evidence type="ECO:0000256" key="15">
    <source>
        <dbReference type="ARBA" id="ARBA00023239"/>
    </source>
</evidence>
<dbReference type="HAMAP" id="MF_00179">
    <property type="entry name" value="RibA"/>
    <property type="match status" value="1"/>
</dbReference>
<comment type="function">
    <text evidence="3 19">Catalyzes the conversion of D-ribulose 5-phosphate to formate and 3,4-dihydroxy-2-butanone 4-phosphate.</text>
</comment>
<dbReference type="Gene3D" id="3.40.50.10990">
    <property type="entry name" value="GTP cyclohydrolase II"/>
    <property type="match status" value="1"/>
</dbReference>
<evidence type="ECO:0000256" key="12">
    <source>
        <dbReference type="ARBA" id="ARBA00022842"/>
    </source>
</evidence>
<dbReference type="NCBIfam" id="NF006803">
    <property type="entry name" value="PRK09311.1"/>
    <property type="match status" value="1"/>
</dbReference>
<comment type="similarity">
    <text evidence="19">In the C-terminal section; belongs to the GTP cyclohydrolase II family.</text>
</comment>
<dbReference type="InterPro" id="IPR000422">
    <property type="entry name" value="DHBP_synthase_RibB"/>
</dbReference>
<dbReference type="GO" id="GO:0008686">
    <property type="term" value="F:3,4-dihydroxy-2-butanone-4-phosphate synthase activity"/>
    <property type="evidence" value="ECO:0007669"/>
    <property type="project" value="UniProtKB-UniRule"/>
</dbReference>
<keyword evidence="10 19" id="KW-0378">Hydrolase</keyword>
<evidence type="ECO:0000256" key="18">
    <source>
        <dbReference type="ARBA" id="ARBA00049295"/>
    </source>
</evidence>
<evidence type="ECO:0000256" key="6">
    <source>
        <dbReference type="ARBA" id="ARBA00005520"/>
    </source>
</evidence>
<comment type="function">
    <text evidence="17 19">Catalyzes the conversion of GTP to 2,5-diamino-6-ribosylamino-4(3H)-pyrimidinone 5'-phosphate (DARP), formate and pyrophosphate.</text>
</comment>
<comment type="cofactor">
    <cofactor evidence="2">
        <name>Mn(2+)</name>
        <dbReference type="ChEBI" id="CHEBI:29035"/>
    </cofactor>
</comment>
<dbReference type="NCBIfam" id="TIGR00505">
    <property type="entry name" value="ribA"/>
    <property type="match status" value="1"/>
</dbReference>
<evidence type="ECO:0000256" key="2">
    <source>
        <dbReference type="ARBA" id="ARBA00001936"/>
    </source>
</evidence>
<keyword evidence="16 19" id="KW-0511">Multifunctional enzyme</keyword>
<gene>
    <name evidence="19" type="primary">ribBA</name>
    <name evidence="21" type="ORF">SAMN04488123_102242</name>
</gene>
<dbReference type="GO" id="GO:0005525">
    <property type="term" value="F:GTP binding"/>
    <property type="evidence" value="ECO:0007669"/>
    <property type="project" value="UniProtKB-KW"/>
</dbReference>
<dbReference type="HAMAP" id="MF_01283">
    <property type="entry name" value="RibBA"/>
    <property type="match status" value="1"/>
</dbReference>
<keyword evidence="8 19" id="KW-0479">Metal-binding</keyword>
<name>A0A1G8KRQ1_9BACI</name>
<comment type="cofactor">
    <cofactor evidence="19">
        <name>Mg(2+)</name>
        <dbReference type="ChEBI" id="CHEBI:18420"/>
    </cofactor>
    <cofactor evidence="19">
        <name>Mn(2+)</name>
        <dbReference type="ChEBI" id="CHEBI:29035"/>
    </cofactor>
    <text evidence="19">Binds 2 divalent metal cations per subunit. Magnesium or manganese.</text>
</comment>
<dbReference type="NCBIfam" id="TIGR00506">
    <property type="entry name" value="ribB"/>
    <property type="match status" value="1"/>
</dbReference>
<evidence type="ECO:0000256" key="17">
    <source>
        <dbReference type="ARBA" id="ARBA00043932"/>
    </source>
</evidence>
<feature type="binding site" evidence="19">
    <location>
        <begin position="26"/>
        <end position="27"/>
    </location>
    <ligand>
        <name>D-ribulose 5-phosphate</name>
        <dbReference type="ChEBI" id="CHEBI:58121"/>
    </ligand>
</feature>
<dbReference type="NCBIfam" id="NF001591">
    <property type="entry name" value="PRK00393.1"/>
    <property type="match status" value="1"/>
</dbReference>
<protein>
    <recommendedName>
        <fullName evidence="19">Riboflavin biosynthesis protein RibBA</fullName>
    </recommendedName>
    <domain>
        <recommendedName>
            <fullName evidence="19">3,4-dihydroxy-2-butanone 4-phosphate synthase</fullName>
            <shortName evidence="19">DHBP synthase</shortName>
            <ecNumber evidence="19">4.1.99.12</ecNumber>
        </recommendedName>
    </domain>
    <domain>
        <recommendedName>
            <fullName evidence="19">GTP cyclohydrolase-2</fullName>
            <ecNumber evidence="19">3.5.4.25</ecNumber>
        </recommendedName>
        <alternativeName>
            <fullName evidence="19">GTP cyclohydrolase II</fullName>
        </alternativeName>
    </domain>
</protein>
<feature type="binding site" evidence="19">
    <location>
        <position position="256"/>
    </location>
    <ligand>
        <name>Zn(2+)</name>
        <dbReference type="ChEBI" id="CHEBI:29105"/>
        <note>catalytic</note>
    </ligand>
</feature>
<dbReference type="AlphaFoldDB" id="A0A1G8KRQ1"/>
<dbReference type="EMBL" id="FNEN01000002">
    <property type="protein sequence ID" value="SDI45590.1"/>
    <property type="molecule type" value="Genomic_DNA"/>
</dbReference>
<evidence type="ECO:0000256" key="16">
    <source>
        <dbReference type="ARBA" id="ARBA00023268"/>
    </source>
</evidence>
<accession>A0A1G8KRQ1</accession>
<keyword evidence="12 19" id="KW-0460">Magnesium</keyword>
<keyword evidence="15 19" id="KW-0456">Lyase</keyword>
<dbReference type="OrthoDB" id="9793111at2"/>
<dbReference type="GO" id="GO:0005829">
    <property type="term" value="C:cytosol"/>
    <property type="evidence" value="ECO:0007669"/>
    <property type="project" value="TreeGrafter"/>
</dbReference>
<dbReference type="SUPFAM" id="SSF142695">
    <property type="entry name" value="RibA-like"/>
    <property type="match status" value="1"/>
</dbReference>
<comment type="pathway">
    <text evidence="5 19">Cofactor biosynthesis; riboflavin biosynthesis; 2-hydroxy-3-oxobutyl phosphate from D-ribulose 5-phosphate: step 1/1.</text>
</comment>
<feature type="binding site" evidence="19">
    <location>
        <position position="27"/>
    </location>
    <ligand>
        <name>Mg(2+)</name>
        <dbReference type="ChEBI" id="CHEBI:18420"/>
        <label>1</label>
    </ligand>
</feature>
<evidence type="ECO:0000256" key="4">
    <source>
        <dbReference type="ARBA" id="ARBA00004853"/>
    </source>
</evidence>
<feature type="binding site" evidence="19">
    <location>
        <position position="163"/>
    </location>
    <ligand>
        <name>D-ribulose 5-phosphate</name>
        <dbReference type="ChEBI" id="CHEBI:58121"/>
    </ligand>
</feature>
<comment type="cofactor">
    <cofactor evidence="19">
        <name>Zn(2+)</name>
        <dbReference type="ChEBI" id="CHEBI:29105"/>
    </cofactor>
    <text evidence="19">Binds 1 zinc ion per subunit.</text>
</comment>
<dbReference type="UniPathway" id="UPA00275">
    <property type="reaction ID" value="UER00399"/>
</dbReference>
<feature type="binding site" evidence="19">
    <location>
        <position position="267"/>
    </location>
    <ligand>
        <name>Zn(2+)</name>
        <dbReference type="ChEBI" id="CHEBI:29105"/>
        <note>catalytic</note>
    </ligand>
</feature>
<evidence type="ECO:0000256" key="5">
    <source>
        <dbReference type="ARBA" id="ARBA00004904"/>
    </source>
</evidence>
<dbReference type="HAMAP" id="MF_00180">
    <property type="entry name" value="RibB"/>
    <property type="match status" value="1"/>
</dbReference>
<dbReference type="Proteomes" id="UP000198853">
    <property type="component" value="Unassembled WGS sequence"/>
</dbReference>
<reference evidence="21 22" key="1">
    <citation type="submission" date="2016-10" db="EMBL/GenBank/DDBJ databases">
        <authorList>
            <person name="de Groot N.N."/>
        </authorList>
    </citation>
    <scope>NUCLEOTIDE SEQUENCE [LARGE SCALE GENOMIC DNA]</scope>
    <source>
        <strain evidence="21 22">DSM 21771</strain>
    </source>
</reference>
<feature type="binding site" evidence="19">
    <location>
        <begin position="294"/>
        <end position="296"/>
    </location>
    <ligand>
        <name>GTP</name>
        <dbReference type="ChEBI" id="CHEBI:37565"/>
    </ligand>
</feature>
<dbReference type="FunFam" id="3.90.870.10:FF:000001">
    <property type="entry name" value="Riboflavin biosynthesis protein RibBA"/>
    <property type="match status" value="1"/>
</dbReference>
<dbReference type="Gene3D" id="3.90.870.10">
    <property type="entry name" value="DHBP synthase"/>
    <property type="match status" value="1"/>
</dbReference>
<keyword evidence="14 19" id="KW-0464">Manganese</keyword>
<feature type="binding site" evidence="19">
    <location>
        <begin position="251"/>
        <end position="255"/>
    </location>
    <ligand>
        <name>GTP</name>
        <dbReference type="ChEBI" id="CHEBI:37565"/>
    </ligand>
</feature>
<dbReference type="GO" id="GO:0003935">
    <property type="term" value="F:GTP cyclohydrolase II activity"/>
    <property type="evidence" value="ECO:0007669"/>
    <property type="project" value="UniProtKB-UniRule"/>
</dbReference>
<dbReference type="EC" id="4.1.99.12" evidence="19"/>
<dbReference type="GO" id="GO:0008270">
    <property type="term" value="F:zinc ion binding"/>
    <property type="evidence" value="ECO:0007669"/>
    <property type="project" value="UniProtKB-UniRule"/>
</dbReference>
<dbReference type="PANTHER" id="PTHR21327">
    <property type="entry name" value="GTP CYCLOHYDROLASE II-RELATED"/>
    <property type="match status" value="1"/>
</dbReference>
<organism evidence="21 22">
    <name type="scientific">Natribacillus halophilus</name>
    <dbReference type="NCBI Taxonomy" id="549003"/>
    <lineage>
        <taxon>Bacteria</taxon>
        <taxon>Bacillati</taxon>
        <taxon>Bacillota</taxon>
        <taxon>Bacilli</taxon>
        <taxon>Bacillales</taxon>
        <taxon>Bacillaceae</taxon>
        <taxon>Natribacillus</taxon>
    </lineage>
</organism>
<feature type="binding site" evidence="19">
    <location>
        <position position="356"/>
    </location>
    <ligand>
        <name>GTP</name>
        <dbReference type="ChEBI" id="CHEBI:37565"/>
    </ligand>
</feature>
<comment type="catalytic activity">
    <reaction evidence="18 19">
        <text>GTP + 4 H2O = 2,5-diamino-6-hydroxy-4-(5-phosphoribosylamino)-pyrimidine + formate + 2 phosphate + 3 H(+)</text>
        <dbReference type="Rhea" id="RHEA:23704"/>
        <dbReference type="ChEBI" id="CHEBI:15377"/>
        <dbReference type="ChEBI" id="CHEBI:15378"/>
        <dbReference type="ChEBI" id="CHEBI:15740"/>
        <dbReference type="ChEBI" id="CHEBI:37565"/>
        <dbReference type="ChEBI" id="CHEBI:43474"/>
        <dbReference type="ChEBI" id="CHEBI:58614"/>
        <dbReference type="EC" id="3.5.4.25"/>
    </reaction>
</comment>
<evidence type="ECO:0000256" key="8">
    <source>
        <dbReference type="ARBA" id="ARBA00022723"/>
    </source>
</evidence>
<comment type="pathway">
    <text evidence="4 19">Cofactor biosynthesis; riboflavin biosynthesis; 5-amino-6-(D-ribitylamino)uracil from GTP: step 1/4.</text>
</comment>
<feature type="site" description="Essential for DHBP synthase activity" evidence="19">
    <location>
        <position position="124"/>
    </location>
</feature>
<proteinExistence type="inferred from homology"/>
<dbReference type="SUPFAM" id="SSF55821">
    <property type="entry name" value="YrdC/RibB"/>
    <property type="match status" value="1"/>
</dbReference>
<feature type="binding site" evidence="19">
    <location>
        <position position="272"/>
    </location>
    <ligand>
        <name>GTP</name>
        <dbReference type="ChEBI" id="CHEBI:37565"/>
    </ligand>
</feature>
<keyword evidence="7 19" id="KW-0686">Riboflavin biosynthesis</keyword>
<comment type="catalytic activity">
    <reaction evidence="1 19">
        <text>D-ribulose 5-phosphate = (2S)-2-hydroxy-3-oxobutyl phosphate + formate + H(+)</text>
        <dbReference type="Rhea" id="RHEA:18457"/>
        <dbReference type="ChEBI" id="CHEBI:15378"/>
        <dbReference type="ChEBI" id="CHEBI:15740"/>
        <dbReference type="ChEBI" id="CHEBI:58121"/>
        <dbReference type="ChEBI" id="CHEBI:58830"/>
        <dbReference type="EC" id="4.1.99.12"/>
    </reaction>
</comment>
<evidence type="ECO:0000313" key="21">
    <source>
        <dbReference type="EMBL" id="SDI45590.1"/>
    </source>
</evidence>
<dbReference type="GO" id="GO:0000287">
    <property type="term" value="F:magnesium ion binding"/>
    <property type="evidence" value="ECO:0007669"/>
    <property type="project" value="UniProtKB-UniRule"/>
</dbReference>